<evidence type="ECO:0008006" key="3">
    <source>
        <dbReference type="Google" id="ProtNLM"/>
    </source>
</evidence>
<accession>V6LE68</accession>
<evidence type="ECO:0000313" key="2">
    <source>
        <dbReference type="EMBL" id="EST42767.1"/>
    </source>
</evidence>
<feature type="transmembrane region" description="Helical" evidence="1">
    <location>
        <begin position="12"/>
        <end position="30"/>
    </location>
</feature>
<sequence length="122" mass="14019">MSGTRPGKQYAIFIFLVIIFIYLYGYLVCYKMLHKQPACHHALRILLTIACNALRFRVLQDQNKGGRSSNKRIVPIPSCNIWVLWLLISMRDGEENTKLDLCSIELQSLQALTSSTQNQKFV</sequence>
<proteinExistence type="predicted"/>
<keyword evidence="1" id="KW-0812">Transmembrane</keyword>
<reference evidence="2" key="1">
    <citation type="journal article" date="2014" name="PLoS Genet.">
        <title>The Genome of Spironucleus salmonicida Highlights a Fish Pathogen Adapted to Fluctuating Environments.</title>
        <authorList>
            <person name="Xu F."/>
            <person name="Jerlstrom-Hultqvist J."/>
            <person name="Einarsson E."/>
            <person name="Astvaldsson A."/>
            <person name="Svard S.G."/>
            <person name="Andersson J.O."/>
        </authorList>
    </citation>
    <scope>NUCLEOTIDE SEQUENCE</scope>
</reference>
<keyword evidence="1" id="KW-1133">Transmembrane helix</keyword>
<protein>
    <recommendedName>
        <fullName evidence="3">Transmembrane protein</fullName>
    </recommendedName>
</protein>
<name>V6LE68_9EUKA</name>
<gene>
    <name evidence="2" type="ORF">SS50377_17634</name>
</gene>
<keyword evidence="1" id="KW-0472">Membrane</keyword>
<dbReference type="AlphaFoldDB" id="V6LE68"/>
<evidence type="ECO:0000256" key="1">
    <source>
        <dbReference type="SAM" id="Phobius"/>
    </source>
</evidence>
<dbReference type="EMBL" id="KI546155">
    <property type="protein sequence ID" value="EST42767.1"/>
    <property type="molecule type" value="Genomic_DNA"/>
</dbReference>
<organism evidence="2">
    <name type="scientific">Spironucleus salmonicida</name>
    <dbReference type="NCBI Taxonomy" id="348837"/>
    <lineage>
        <taxon>Eukaryota</taxon>
        <taxon>Metamonada</taxon>
        <taxon>Diplomonadida</taxon>
        <taxon>Hexamitidae</taxon>
        <taxon>Hexamitinae</taxon>
        <taxon>Spironucleus</taxon>
    </lineage>
</organism>